<dbReference type="STRING" id="440514.SAMN04488010_0663"/>
<protein>
    <recommendedName>
        <fullName evidence="4">Haemolysin activator HlyB C-terminal domain-containing protein</fullName>
    </recommendedName>
</protein>
<dbReference type="Proteomes" id="UP000199462">
    <property type="component" value="Unassembled WGS sequence"/>
</dbReference>
<dbReference type="SUPFAM" id="SSF56300">
    <property type="entry name" value="Metallo-dependent phosphatases"/>
    <property type="match status" value="1"/>
</dbReference>
<sequence>MTNQSGQLNWTKFKIAKSFSFTIVLLLLSSCATFKEQGISNIVNETPSNTITYSFYIAGGLGNASGILNHDLLKRFKQELNNASENSTLVLTGDNISPEIGNWKVDSLLVKQQLELSAGFKGETVFLPGNNEWKSYELDKIEKVENYLKEVERKNTAVVPNNGCPIDYRVINDDLDLILVDSKWFVSNWSRIEGINSKCTDIVTRRRFMEELEGYIGDGQGKNIVIAMHHPVFTNGTYAGKTTVTDHATPLPVLGTIKNAVMDMGAFNPEHVNSRRYNYLRIAVSALAQANDRITLISGHEESLQLLEGGGIHQIVSGSLGEKSATKLGPGRITAIGGSIDYQGEYAFGERGFARLDYFADGSSKVTFITENDLNNSKTFAVLPAKEPVKEYNQFTSNNNKIEETTILNDPKDYDKSGFYKFLWGNRYREYYGKSVEAPIVKLDTLYGGLSVVKEGGGHQSFSLRLEDGNGKQYAMRSLQKSALKFLKFKLPGISYNTQDYQDTWAEKAISDFFTTAHPYMQLIIDPLAASVDINHSDTDLFYVPKQDSLKQFNENYGDELYYIERRPSEEQAHYKGYRRTINETSGKVTDYESTTDMLEKIKSDESYYVDERSFIRARIFDMLLGDWDRHQDQWRWIEYESPDGEKEFMPVPRDRDNAFPKFDGKVIPFIQWFMPNARNWETYDDDIDNVKWLNLSGNRLDRTLLTSYGPEVWVEEAKAIQEGMTADVIEKAFTRLPISVQDETSEYIKTKLKQRLATLTETAKDYAEYLNKIVAVTGTEKDDIFTITRMENGDTKVVVKRILSDEKNKEMYSRIFNDSLTKEIWIYGLGDDDVFVVEGKENPKTKLRIVGGYGEDSYDIANKRKIKLYDWEHEKISFENLTPPTLLTDNYKTNTFHFRYFKPNTNVLVPTLGFRTDDGMFLGASNTYTQNGIDGNTFRQQHTVSANYYFKFKAAELSYSGIYGSVFPGWNFEMDAYYANDRYVSNFFGFGNETVNNEEVLDRDYYRGRIRTFKASAGLAYYSLRIKGLFESFKVADNPDRLFTIGNLNDNVFENQNYGGAELTGEYDRDDAGDFPSKAIYFGFSGGYKMNLNNNTNKFGYASLKVGFDHKLESKGNLVYSTMAEYKGLFDYNDVYFYHTPSLGGGNGLRGFRDERFTGKSYFYQSSDIKLKLKRYVTAVSPVTIGMYGGFDYGRVWMPDESSNVWHTSQGGGFWISSLKALTFNIGYFNSKESNLIQVGFGLSI</sequence>
<feature type="signal peptide" evidence="1">
    <location>
        <begin position="1"/>
        <end position="34"/>
    </location>
</feature>
<dbReference type="InterPro" id="IPR029052">
    <property type="entry name" value="Metallo-depent_PP-like"/>
</dbReference>
<dbReference type="Gene3D" id="2.40.160.50">
    <property type="entry name" value="membrane protein fhac: a member of the omp85/tpsb transporter family"/>
    <property type="match status" value="1"/>
</dbReference>
<evidence type="ECO:0008006" key="4">
    <source>
        <dbReference type="Google" id="ProtNLM"/>
    </source>
</evidence>
<dbReference type="Gene3D" id="3.60.21.10">
    <property type="match status" value="1"/>
</dbReference>
<keyword evidence="1" id="KW-0732">Signal</keyword>
<organism evidence="2 3">
    <name type="scientific">Maribacter stanieri</name>
    <dbReference type="NCBI Taxonomy" id="440514"/>
    <lineage>
        <taxon>Bacteria</taxon>
        <taxon>Pseudomonadati</taxon>
        <taxon>Bacteroidota</taxon>
        <taxon>Flavobacteriia</taxon>
        <taxon>Flavobacteriales</taxon>
        <taxon>Flavobacteriaceae</taxon>
        <taxon>Maribacter</taxon>
    </lineage>
</organism>
<dbReference type="AlphaFoldDB" id="A0A1I6HRW2"/>
<evidence type="ECO:0000256" key="1">
    <source>
        <dbReference type="SAM" id="SignalP"/>
    </source>
</evidence>
<reference evidence="3" key="1">
    <citation type="submission" date="2016-10" db="EMBL/GenBank/DDBJ databases">
        <authorList>
            <person name="Varghese N."/>
            <person name="Submissions S."/>
        </authorList>
    </citation>
    <scope>NUCLEOTIDE SEQUENCE [LARGE SCALE GENOMIC DNA]</scope>
    <source>
        <strain evidence="3">DSM 19891</strain>
    </source>
</reference>
<feature type="chain" id="PRO_5011482283" description="Haemolysin activator HlyB C-terminal domain-containing protein" evidence="1">
    <location>
        <begin position="35"/>
        <end position="1246"/>
    </location>
</feature>
<accession>A0A1I6HRW2</accession>
<evidence type="ECO:0000313" key="2">
    <source>
        <dbReference type="EMBL" id="SFR57202.1"/>
    </source>
</evidence>
<dbReference type="EMBL" id="FOYX01000001">
    <property type="protein sequence ID" value="SFR57202.1"/>
    <property type="molecule type" value="Genomic_DNA"/>
</dbReference>
<keyword evidence="3" id="KW-1185">Reference proteome</keyword>
<evidence type="ECO:0000313" key="3">
    <source>
        <dbReference type="Proteomes" id="UP000199462"/>
    </source>
</evidence>
<gene>
    <name evidence="2" type="ORF">SAMN04488010_0663</name>
</gene>
<dbReference type="RefSeq" id="WP_091901413.1">
    <property type="nucleotide sequence ID" value="NZ_FOYX01000001.1"/>
</dbReference>
<proteinExistence type="predicted"/>
<name>A0A1I6HRW2_9FLAO</name>